<dbReference type="AlphaFoldDB" id="A0A379FLF6"/>
<gene>
    <name evidence="1" type="ORF">NCTC11801_00537</name>
</gene>
<evidence type="ECO:0000313" key="1">
    <source>
        <dbReference type="EMBL" id="SUC29634.1"/>
    </source>
</evidence>
<name>A0A379FLF6_PRORE</name>
<dbReference type="EMBL" id="UGTZ01000001">
    <property type="protein sequence ID" value="SUC29634.1"/>
    <property type="molecule type" value="Genomic_DNA"/>
</dbReference>
<dbReference type="Proteomes" id="UP000254208">
    <property type="component" value="Unassembled WGS sequence"/>
</dbReference>
<organism evidence="1 2">
    <name type="scientific">Providencia rettgeri</name>
    <dbReference type="NCBI Taxonomy" id="587"/>
    <lineage>
        <taxon>Bacteria</taxon>
        <taxon>Pseudomonadati</taxon>
        <taxon>Pseudomonadota</taxon>
        <taxon>Gammaproteobacteria</taxon>
        <taxon>Enterobacterales</taxon>
        <taxon>Morganellaceae</taxon>
        <taxon>Providencia</taxon>
    </lineage>
</organism>
<accession>A0A379FLF6</accession>
<proteinExistence type="predicted"/>
<reference evidence="1 2" key="1">
    <citation type="submission" date="2018-06" db="EMBL/GenBank/DDBJ databases">
        <authorList>
            <consortium name="Pathogen Informatics"/>
            <person name="Doyle S."/>
        </authorList>
    </citation>
    <scope>NUCLEOTIDE SEQUENCE [LARGE SCALE GENOMIC DNA]</scope>
    <source>
        <strain evidence="1 2">NCTC11801</strain>
    </source>
</reference>
<sequence>MSFKDIVQSHTIELGDLLRQLEGYPLETRVYFGGLDFYRINQQGENLIQIEFNQSVYRTTEDLLVVEDHSK</sequence>
<protein>
    <submittedName>
        <fullName evidence="1">Uncharacterized protein</fullName>
    </submittedName>
</protein>
<evidence type="ECO:0000313" key="2">
    <source>
        <dbReference type="Proteomes" id="UP000254208"/>
    </source>
</evidence>